<dbReference type="PANTHER" id="PTHR16138:SF7">
    <property type="entry name" value="PALMITOYL-PROTEIN THIOESTERASE ABHD10, MITOCHONDRIAL"/>
    <property type="match status" value="1"/>
</dbReference>
<dbReference type="HOGENOM" id="CLU_066961_0_0_5"/>
<dbReference type="KEGG" id="phl:KKY_3706"/>
<feature type="domain" description="Serine aminopeptidase S33" evidence="2">
    <location>
        <begin position="62"/>
        <end position="149"/>
    </location>
</feature>
<reference evidence="3 4" key="1">
    <citation type="journal article" date="2012" name="J. Bacteriol.">
        <title>Complete genome sequence of Pelagibacterium halotolerans B2T.</title>
        <authorList>
            <person name="Huo Y.Y."/>
            <person name="Cheng H."/>
            <person name="Han X.F."/>
            <person name="Jiang X.W."/>
            <person name="Sun C."/>
            <person name="Zhang X.Q."/>
            <person name="Zhu X.F."/>
            <person name="Liu Y.F."/>
            <person name="Li P.F."/>
            <person name="Ni P.X."/>
            <person name="Wu M."/>
        </authorList>
    </citation>
    <scope>NUCLEOTIDE SEQUENCE [LARGE SCALE GENOMIC DNA]</scope>
    <source>
        <strain evidence="4">DSM 22347 / JCM 15775 / CGMCC 1.7692 / B2</strain>
    </source>
</reference>
<dbReference type="EMBL" id="CP003075">
    <property type="protein sequence ID" value="AEQ53688.1"/>
    <property type="molecule type" value="Genomic_DNA"/>
</dbReference>
<dbReference type="InterPro" id="IPR029058">
    <property type="entry name" value="AB_hydrolase_fold"/>
</dbReference>
<dbReference type="Proteomes" id="UP000008850">
    <property type="component" value="Chromosome"/>
</dbReference>
<dbReference type="AlphaFoldDB" id="G4RBP7"/>
<protein>
    <submittedName>
        <fullName evidence="3">2-hydroxymuconic semialdehyde hydrolase</fullName>
    </submittedName>
</protein>
<dbReference type="STRING" id="1082931.KKY_3706"/>
<dbReference type="eggNOG" id="COG1073">
    <property type="taxonomic scope" value="Bacteria"/>
</dbReference>
<dbReference type="SUPFAM" id="SSF53474">
    <property type="entry name" value="alpha/beta-Hydrolases"/>
    <property type="match status" value="1"/>
</dbReference>
<accession>G4RBP7</accession>
<dbReference type="Gene3D" id="3.40.50.1820">
    <property type="entry name" value="alpha/beta hydrolase"/>
    <property type="match status" value="1"/>
</dbReference>
<dbReference type="PATRIC" id="fig|1082931.4.peg.3655"/>
<dbReference type="GO" id="GO:0016787">
    <property type="term" value="F:hydrolase activity"/>
    <property type="evidence" value="ECO:0007669"/>
    <property type="project" value="UniProtKB-KW"/>
</dbReference>
<keyword evidence="1 3" id="KW-0378">Hydrolase</keyword>
<gene>
    <name evidence="3" type="ordered locus">KKY_3706</name>
</gene>
<evidence type="ECO:0000313" key="4">
    <source>
        <dbReference type="Proteomes" id="UP000008850"/>
    </source>
</evidence>
<name>G4RBP7_PELHB</name>
<proteinExistence type="predicted"/>
<dbReference type="InterPro" id="IPR022742">
    <property type="entry name" value="Hydrolase_4"/>
</dbReference>
<organism evidence="3 4">
    <name type="scientific">Pelagibacterium halotolerans (strain DSM 22347 / JCM 15775 / CGMCC 1.7692 / B2)</name>
    <dbReference type="NCBI Taxonomy" id="1082931"/>
    <lineage>
        <taxon>Bacteria</taxon>
        <taxon>Pseudomonadati</taxon>
        <taxon>Pseudomonadota</taxon>
        <taxon>Alphaproteobacteria</taxon>
        <taxon>Hyphomicrobiales</taxon>
        <taxon>Devosiaceae</taxon>
        <taxon>Pelagibacterium</taxon>
    </lineage>
</organism>
<evidence type="ECO:0000313" key="3">
    <source>
        <dbReference type="EMBL" id="AEQ53688.1"/>
    </source>
</evidence>
<sequence>MVSEPENAMIDKTATLAVGQGGQTREIAMLLRAGKAPGLFWLGGFRSDMLGSKARALDEFGAENGLAVTRFDYSGHGQSGGAFLKGTISRWLEEALAVFETTKGPQIVVGSSMGGWLALLLNRALRQRGEDRVRAMVLIAPAADMTRDLMRETFTDAELLDLWEKGRVEQPSDYSDEPYVLTRALIEDGENHLLFGAPIRTHCPVAILQGGHDTDVPPAHALKLVSHLVSDPVTFTLIPDGDHRLSRDSDLDLLRQTVQRLL</sequence>
<keyword evidence="4" id="KW-1185">Reference proteome</keyword>
<dbReference type="Pfam" id="PF12146">
    <property type="entry name" value="Hydrolase_4"/>
    <property type="match status" value="1"/>
</dbReference>
<dbReference type="InterPro" id="IPR052382">
    <property type="entry name" value="ABHD10_acyl-thioesterase"/>
</dbReference>
<dbReference type="PANTHER" id="PTHR16138">
    <property type="entry name" value="MYCOPHENOLIC ACID ACYL-GLUCURONIDE ESTERASE, MITOCHONDRIAL"/>
    <property type="match status" value="1"/>
</dbReference>
<evidence type="ECO:0000256" key="1">
    <source>
        <dbReference type="ARBA" id="ARBA00022801"/>
    </source>
</evidence>
<evidence type="ECO:0000259" key="2">
    <source>
        <dbReference type="Pfam" id="PF12146"/>
    </source>
</evidence>